<dbReference type="STRING" id="1160895.CM19_01620"/>
<dbReference type="Pfam" id="PF01850">
    <property type="entry name" value="PIN"/>
    <property type="match status" value="1"/>
</dbReference>
<dbReference type="RefSeq" id="WP_048098645.1">
    <property type="nucleotide sequence ID" value="NZ_JFZT01000015.1"/>
</dbReference>
<feature type="domain" description="PIN" evidence="1">
    <location>
        <begin position="17"/>
        <end position="119"/>
    </location>
</feature>
<comment type="caution">
    <text evidence="2">The sequence shown here is derived from an EMBL/GenBank/DDBJ whole genome shotgun (WGS) entry which is preliminary data.</text>
</comment>
<dbReference type="InterPro" id="IPR029060">
    <property type="entry name" value="PIN-like_dom_sf"/>
</dbReference>
<proteinExistence type="predicted"/>
<dbReference type="Proteomes" id="UP000024332">
    <property type="component" value="Unassembled WGS sequence"/>
</dbReference>
<reference evidence="2 3" key="1">
    <citation type="submission" date="2014-03" db="EMBL/GenBank/DDBJ databases">
        <title>Draft genome sequence of the novel thermoacidophilic archaea Acidianus copahuensis ALE1 strain, isolated from Copahue volcanic area in Neuquen Argentina.</title>
        <authorList>
            <person name="Urbieta M.S."/>
            <person name="Rascovan N."/>
            <person name="Castro C."/>
            <person name="Revale S."/>
            <person name="Giaveno M.A."/>
            <person name="Vazquez M.P."/>
            <person name="Donati E.R."/>
        </authorList>
    </citation>
    <scope>NUCLEOTIDE SEQUENCE [LARGE SCALE GENOMIC DNA]</scope>
    <source>
        <strain evidence="2 3">ALE1</strain>
    </source>
</reference>
<dbReference type="SUPFAM" id="SSF88723">
    <property type="entry name" value="PIN domain-like"/>
    <property type="match status" value="1"/>
</dbReference>
<dbReference type="Gene3D" id="3.40.50.1010">
    <property type="entry name" value="5'-nuclease"/>
    <property type="match status" value="1"/>
</dbReference>
<evidence type="ECO:0000259" key="1">
    <source>
        <dbReference type="Pfam" id="PF01850"/>
    </source>
</evidence>
<keyword evidence="3" id="KW-1185">Reference proteome</keyword>
<protein>
    <submittedName>
        <fullName evidence="2">Toxin VapC</fullName>
    </submittedName>
</protein>
<evidence type="ECO:0000313" key="3">
    <source>
        <dbReference type="Proteomes" id="UP000024332"/>
    </source>
</evidence>
<dbReference type="AlphaFoldDB" id="A0A031LUF1"/>
<evidence type="ECO:0000313" key="2">
    <source>
        <dbReference type="EMBL" id="EZQ11400.1"/>
    </source>
</evidence>
<sequence length="127" mass="14826">MEERSEVLDTNVIISKKEIEGIVTLPVLIELMNYLLEQYNYYAGKGEKRRAMGYLNEILNLPILLRRARLSGFDLDDVRDIVYYIVERHVDPTDAYLALISKKFGWVIVTKDKDFERLSDVAKTRDP</sequence>
<organism evidence="2 3">
    <name type="scientific">Candidatus Acidianus copahuensis</name>
    <dbReference type="NCBI Taxonomy" id="1160895"/>
    <lineage>
        <taxon>Archaea</taxon>
        <taxon>Thermoproteota</taxon>
        <taxon>Thermoprotei</taxon>
        <taxon>Sulfolobales</taxon>
        <taxon>Sulfolobaceae</taxon>
        <taxon>Acidianus</taxon>
    </lineage>
</organism>
<gene>
    <name evidence="2" type="ORF">CM19_01620</name>
</gene>
<dbReference type="OrthoDB" id="42466at2157"/>
<name>A0A031LUF1_9CREN</name>
<dbReference type="EMBL" id="JFZT01000015">
    <property type="protein sequence ID" value="EZQ11400.1"/>
    <property type="molecule type" value="Genomic_DNA"/>
</dbReference>
<accession>A0A031LUF1</accession>
<dbReference type="InterPro" id="IPR002716">
    <property type="entry name" value="PIN_dom"/>
</dbReference>